<dbReference type="PATRIC" id="fig|633147.7.peg.334"/>
<dbReference type="InterPro" id="IPR000485">
    <property type="entry name" value="AsnC-type_HTH_dom"/>
</dbReference>
<dbReference type="KEGG" id="ols:Olsu_1204"/>
<dbReference type="PROSITE" id="PS00894">
    <property type="entry name" value="HTH_DEOR_1"/>
    <property type="match status" value="1"/>
</dbReference>
<evidence type="ECO:0000256" key="2">
    <source>
        <dbReference type="ARBA" id="ARBA00022491"/>
    </source>
</evidence>
<evidence type="ECO:0000256" key="4">
    <source>
        <dbReference type="ARBA" id="ARBA00023125"/>
    </source>
</evidence>
<protein>
    <recommendedName>
        <fullName evidence="1">Lactose phosphotransferase system repressor</fullName>
    </recommendedName>
</protein>
<dbReference type="GeneID" id="78512618"/>
<sequence>MSKRDGAILEILTAEQRIEVTALADRLGVSSVTMRKDLDALQGKGLVQREHGFALLVNPNDVAGRLARHYEEKRRIARKAAVLVPDGSTVMIESGSCCALLARELADVKAGVTIVTNSAFIAGYIRDSARVETVLLGGVAQRDSQVMVGPLVRMCAREFLVNRLFVGVDGWADGIGFTNGDQMRAEAVRAMAESAEEVVVLTESDKFGCHGLSPLRLDGKSLRLVTDAGIPEDYRSRLAGLGVAIDLA</sequence>
<dbReference type="PROSITE" id="PS51000">
    <property type="entry name" value="HTH_DEOR_2"/>
    <property type="match status" value="1"/>
</dbReference>
<dbReference type="PRINTS" id="PR00037">
    <property type="entry name" value="HTHLACR"/>
</dbReference>
<dbReference type="eggNOG" id="COG1349">
    <property type="taxonomic scope" value="Bacteria"/>
</dbReference>
<gene>
    <name evidence="8" type="ordered locus">Olsu_1204</name>
</gene>
<feature type="domain" description="HTH deoR-type" evidence="7">
    <location>
        <begin position="1"/>
        <end position="56"/>
    </location>
</feature>
<accession>E1QW07</accession>
<dbReference type="SUPFAM" id="SSF46785">
    <property type="entry name" value="Winged helix' DNA-binding domain"/>
    <property type="match status" value="1"/>
</dbReference>
<dbReference type="Proteomes" id="UP000000333">
    <property type="component" value="Chromosome"/>
</dbReference>
<evidence type="ECO:0000313" key="8">
    <source>
        <dbReference type="EMBL" id="ADK68310.1"/>
    </source>
</evidence>
<dbReference type="InterPro" id="IPR018356">
    <property type="entry name" value="Tscrpt_reg_HTH_DeoR_CS"/>
</dbReference>
<evidence type="ECO:0000313" key="9">
    <source>
        <dbReference type="Proteomes" id="UP000000333"/>
    </source>
</evidence>
<keyword evidence="3" id="KW-0805">Transcription regulation</keyword>
<evidence type="ECO:0000256" key="6">
    <source>
        <dbReference type="ARBA" id="ARBA00024937"/>
    </source>
</evidence>
<dbReference type="AlphaFoldDB" id="E1QW07"/>
<dbReference type="Gene3D" id="1.10.10.10">
    <property type="entry name" value="Winged helix-like DNA-binding domain superfamily/Winged helix DNA-binding domain"/>
    <property type="match status" value="1"/>
</dbReference>
<keyword evidence="5" id="KW-0804">Transcription</keyword>
<dbReference type="PANTHER" id="PTHR30363">
    <property type="entry name" value="HTH-TYPE TRANSCRIPTIONAL REGULATOR SRLR-RELATED"/>
    <property type="match status" value="1"/>
</dbReference>
<dbReference type="Pfam" id="PF08220">
    <property type="entry name" value="HTH_DeoR"/>
    <property type="match status" value="1"/>
</dbReference>
<dbReference type="PRINTS" id="PR00033">
    <property type="entry name" value="HTHASNC"/>
</dbReference>
<evidence type="ECO:0000259" key="7">
    <source>
        <dbReference type="PROSITE" id="PS51000"/>
    </source>
</evidence>
<reference evidence="8 9" key="1">
    <citation type="journal article" date="2010" name="Stand. Genomic Sci.">
        <title>Complete genome sequence of Olsenella uli type strain (VPI D76D-27C).</title>
        <authorList>
            <person name="Goker M."/>
            <person name="Held B."/>
            <person name="Lucas S."/>
            <person name="Nolan M."/>
            <person name="Yasawong M."/>
            <person name="Glavina Del Rio T."/>
            <person name="Tice H."/>
            <person name="Cheng J.F."/>
            <person name="Bruce D."/>
            <person name="Detter J.C."/>
            <person name="Tapia R."/>
            <person name="Han C."/>
            <person name="Goodwin L."/>
            <person name="Pitluck S."/>
            <person name="Liolios K."/>
            <person name="Ivanova N."/>
            <person name="Mavromatis K."/>
            <person name="Mikhailova N."/>
            <person name="Pati A."/>
            <person name="Chen A."/>
            <person name="Palaniappan K."/>
            <person name="Land M."/>
            <person name="Hauser L."/>
            <person name="Chang Y.J."/>
            <person name="Jeffries C.D."/>
            <person name="Rohde M."/>
            <person name="Sikorski J."/>
            <person name="Pukall R."/>
            <person name="Woyke T."/>
            <person name="Bristow J."/>
            <person name="Eisen J.A."/>
            <person name="Markowitz V."/>
            <person name="Hugenholtz P."/>
            <person name="Kyrpides N.C."/>
            <person name="Klenk H.P."/>
            <person name="Lapidus A."/>
        </authorList>
    </citation>
    <scope>NUCLEOTIDE SEQUENCE [LARGE SCALE GENOMIC DNA]</scope>
    <source>
        <strain evidence="9">ATCC 49627 / DSM 7084 / CIP 109912 / JCM 12494 / NCIMB 702895 / VPI D76D-27C</strain>
    </source>
</reference>
<dbReference type="PANTHER" id="PTHR30363:SF4">
    <property type="entry name" value="GLYCEROL-3-PHOSPHATE REGULON REPRESSOR"/>
    <property type="match status" value="1"/>
</dbReference>
<dbReference type="InterPro" id="IPR001034">
    <property type="entry name" value="DeoR_HTH"/>
</dbReference>
<dbReference type="InterPro" id="IPR036390">
    <property type="entry name" value="WH_DNA-bd_sf"/>
</dbReference>
<proteinExistence type="predicted"/>
<dbReference type="Gene3D" id="3.40.50.1360">
    <property type="match status" value="1"/>
</dbReference>
<dbReference type="Pfam" id="PF00455">
    <property type="entry name" value="DeoRC"/>
    <property type="match status" value="1"/>
</dbReference>
<comment type="function">
    <text evidence="6">Repressor of the lactose catabolism operon. Galactose-6-phosphate is the inducer.</text>
</comment>
<organism evidence="8 9">
    <name type="scientific">Olsenella uli (strain ATCC 49627 / DSM 7084 / CCUG 31166 / CIP 109912 / JCM 12494 / LMG 11480 / NCIMB 702895 / VPI D76D-27C)</name>
    <name type="common">Lactobacillus uli</name>
    <dbReference type="NCBI Taxonomy" id="633147"/>
    <lineage>
        <taxon>Bacteria</taxon>
        <taxon>Bacillati</taxon>
        <taxon>Actinomycetota</taxon>
        <taxon>Coriobacteriia</taxon>
        <taxon>Coriobacteriales</taxon>
        <taxon>Atopobiaceae</taxon>
        <taxon>Olsenella</taxon>
    </lineage>
</organism>
<dbReference type="GO" id="GO:0003700">
    <property type="term" value="F:DNA-binding transcription factor activity"/>
    <property type="evidence" value="ECO:0007669"/>
    <property type="project" value="InterPro"/>
</dbReference>
<dbReference type="RefSeq" id="WP_013252062.1">
    <property type="nucleotide sequence ID" value="NC_014363.1"/>
</dbReference>
<dbReference type="InterPro" id="IPR014036">
    <property type="entry name" value="DeoR-like_C"/>
</dbReference>
<dbReference type="InterPro" id="IPR037171">
    <property type="entry name" value="NagB/RpiA_transferase-like"/>
</dbReference>
<keyword evidence="9" id="KW-1185">Reference proteome</keyword>
<dbReference type="SMART" id="SM01134">
    <property type="entry name" value="DeoRC"/>
    <property type="match status" value="1"/>
</dbReference>
<keyword evidence="4" id="KW-0238">DNA-binding</keyword>
<dbReference type="SUPFAM" id="SSF100950">
    <property type="entry name" value="NagB/RpiA/CoA transferase-like"/>
    <property type="match status" value="1"/>
</dbReference>
<dbReference type="InterPro" id="IPR036388">
    <property type="entry name" value="WH-like_DNA-bd_sf"/>
</dbReference>
<evidence type="ECO:0000256" key="1">
    <source>
        <dbReference type="ARBA" id="ARBA00021390"/>
    </source>
</evidence>
<evidence type="ECO:0000256" key="5">
    <source>
        <dbReference type="ARBA" id="ARBA00023163"/>
    </source>
</evidence>
<dbReference type="EMBL" id="CP002106">
    <property type="protein sequence ID" value="ADK68310.1"/>
    <property type="molecule type" value="Genomic_DNA"/>
</dbReference>
<dbReference type="GO" id="GO:0043565">
    <property type="term" value="F:sequence-specific DNA binding"/>
    <property type="evidence" value="ECO:0007669"/>
    <property type="project" value="InterPro"/>
</dbReference>
<dbReference type="SMART" id="SM00420">
    <property type="entry name" value="HTH_DEOR"/>
    <property type="match status" value="1"/>
</dbReference>
<dbReference type="HOGENOM" id="CLU_060699_0_1_11"/>
<keyword evidence="2" id="KW-0678">Repressor</keyword>
<dbReference type="InterPro" id="IPR050313">
    <property type="entry name" value="Carb_Metab_HTH_regulators"/>
</dbReference>
<dbReference type="STRING" id="633147.Olsu_1204"/>
<dbReference type="OrthoDB" id="7688673at2"/>
<evidence type="ECO:0000256" key="3">
    <source>
        <dbReference type="ARBA" id="ARBA00023015"/>
    </source>
</evidence>
<name>E1QW07_OLSUV</name>